<dbReference type="GO" id="GO:0000155">
    <property type="term" value="F:phosphorelay sensor kinase activity"/>
    <property type="evidence" value="ECO:0007669"/>
    <property type="project" value="InterPro"/>
</dbReference>
<dbReference type="Proteomes" id="UP000192472">
    <property type="component" value="Unassembled WGS sequence"/>
</dbReference>
<dbReference type="PRINTS" id="PR00344">
    <property type="entry name" value="BCTRLSENSOR"/>
</dbReference>
<dbReference type="Gene3D" id="1.10.287.130">
    <property type="match status" value="1"/>
</dbReference>
<dbReference type="EC" id="2.7.13.3" evidence="2"/>
<evidence type="ECO:0000256" key="1">
    <source>
        <dbReference type="ARBA" id="ARBA00000085"/>
    </source>
</evidence>
<keyword evidence="6" id="KW-1185">Reference proteome</keyword>
<dbReference type="Pfam" id="PF08448">
    <property type="entry name" value="PAS_4"/>
    <property type="match status" value="1"/>
</dbReference>
<evidence type="ECO:0000313" key="5">
    <source>
        <dbReference type="EMBL" id="SMD33085.1"/>
    </source>
</evidence>
<dbReference type="SUPFAM" id="SSF55785">
    <property type="entry name" value="PYP-like sensor domain (PAS domain)"/>
    <property type="match status" value="2"/>
</dbReference>
<dbReference type="InterPro" id="IPR036097">
    <property type="entry name" value="HisK_dim/P_sf"/>
</dbReference>
<protein>
    <recommendedName>
        <fullName evidence="2">histidine kinase</fullName>
        <ecNumber evidence="2">2.7.13.3</ecNumber>
    </recommendedName>
</protein>
<proteinExistence type="predicted"/>
<dbReference type="STRING" id="692418.SAMN04488029_1450"/>
<dbReference type="InterPro" id="IPR035965">
    <property type="entry name" value="PAS-like_dom_sf"/>
</dbReference>
<comment type="catalytic activity">
    <reaction evidence="1">
        <text>ATP + protein L-histidine = ADP + protein N-phospho-L-histidine.</text>
        <dbReference type="EC" id="2.7.13.3"/>
    </reaction>
</comment>
<evidence type="ECO:0000259" key="4">
    <source>
        <dbReference type="PROSITE" id="PS50109"/>
    </source>
</evidence>
<feature type="domain" description="Histidine kinase" evidence="4">
    <location>
        <begin position="262"/>
        <end position="478"/>
    </location>
</feature>
<dbReference type="InterPro" id="IPR036890">
    <property type="entry name" value="HATPase_C_sf"/>
</dbReference>
<dbReference type="PROSITE" id="PS50109">
    <property type="entry name" value="HIS_KIN"/>
    <property type="match status" value="1"/>
</dbReference>
<keyword evidence="3" id="KW-0597">Phosphoprotein</keyword>
<dbReference type="Gene3D" id="3.30.565.10">
    <property type="entry name" value="Histidine kinase-like ATPase, C-terminal domain"/>
    <property type="match status" value="1"/>
</dbReference>
<evidence type="ECO:0000256" key="2">
    <source>
        <dbReference type="ARBA" id="ARBA00012438"/>
    </source>
</evidence>
<evidence type="ECO:0000256" key="3">
    <source>
        <dbReference type="ARBA" id="ARBA00022553"/>
    </source>
</evidence>
<evidence type="ECO:0000313" key="6">
    <source>
        <dbReference type="Proteomes" id="UP000192472"/>
    </source>
</evidence>
<name>A0A1W2G8S0_REIFA</name>
<dbReference type="Gene3D" id="3.30.450.20">
    <property type="entry name" value="PAS domain"/>
    <property type="match status" value="2"/>
</dbReference>
<dbReference type="InterPro" id="IPR003661">
    <property type="entry name" value="HisK_dim/P_dom"/>
</dbReference>
<dbReference type="RefSeq" id="WP_084371757.1">
    <property type="nucleotide sequence ID" value="NZ_FWYF01000001.1"/>
</dbReference>
<dbReference type="SUPFAM" id="SSF47384">
    <property type="entry name" value="Homodimeric domain of signal transducing histidine kinase"/>
    <property type="match status" value="1"/>
</dbReference>
<dbReference type="PANTHER" id="PTHR43547:SF2">
    <property type="entry name" value="HYBRID SIGNAL TRANSDUCTION HISTIDINE KINASE C"/>
    <property type="match status" value="1"/>
</dbReference>
<dbReference type="SMART" id="SM00387">
    <property type="entry name" value="HATPase_c"/>
    <property type="match status" value="1"/>
</dbReference>
<gene>
    <name evidence="5" type="ORF">SAMN04488029_1450</name>
</gene>
<accession>A0A1W2G8S0</accession>
<dbReference type="Pfam" id="PF02518">
    <property type="entry name" value="HATPase_c"/>
    <property type="match status" value="1"/>
</dbReference>
<dbReference type="InterPro" id="IPR003594">
    <property type="entry name" value="HATPase_dom"/>
</dbReference>
<dbReference type="InterPro" id="IPR013656">
    <property type="entry name" value="PAS_4"/>
</dbReference>
<dbReference type="OrthoDB" id="1269247at2"/>
<dbReference type="InterPro" id="IPR005467">
    <property type="entry name" value="His_kinase_dom"/>
</dbReference>
<organism evidence="5 6">
    <name type="scientific">Reichenbachiella faecimaris</name>
    <dbReference type="NCBI Taxonomy" id="692418"/>
    <lineage>
        <taxon>Bacteria</taxon>
        <taxon>Pseudomonadati</taxon>
        <taxon>Bacteroidota</taxon>
        <taxon>Cytophagia</taxon>
        <taxon>Cytophagales</taxon>
        <taxon>Reichenbachiellaceae</taxon>
        <taxon>Reichenbachiella</taxon>
    </lineage>
</organism>
<dbReference type="CDD" id="cd00082">
    <property type="entry name" value="HisKA"/>
    <property type="match status" value="1"/>
</dbReference>
<dbReference type="EMBL" id="FWYF01000001">
    <property type="protein sequence ID" value="SMD33085.1"/>
    <property type="molecule type" value="Genomic_DNA"/>
</dbReference>
<dbReference type="SUPFAM" id="SSF55874">
    <property type="entry name" value="ATPase domain of HSP90 chaperone/DNA topoisomerase II/histidine kinase"/>
    <property type="match status" value="1"/>
</dbReference>
<sequence>MKQKDLIAQLEHTNDRLWSYDTELICTCVNSNMSEDYLKAFGRRLTIGSYVLDDVPEPLFSVWKERYQRALAGKQFTIVDHFEIEGVPEYVEVSFNPIRENGNVISVACSSKDISVGKRAELRLEQSEANLHAQIENTTDSIWSVSDKYALVTMNSVFKREFDRVFRCDLHLGEVIIDYLPEPHRTIWKDRYDRSLAGEKFEIVETHDFEEPPVHISISYNPVLVEGEIVGVACFTRDITAIKTSEVDLKNALSSRDKLFSVIAHDLRGPISNIYQLTKLLKKQKGDIEIHQNALNLLANSSAGVYRLLDNLLNWALSQQGIIELKPERHQLKGLVHSAMEAYLINANLKRLKVKVDIKEDLFVVADKSTFSSVIANLFNNAIKYTSEGGAICFDAIPNDELITVQIKDTGIGMSKEQIESLLQKNSIKSTLGTKHEKGTGLGLVLTKEFVKLNKGQLNIKSEEGKGSIFEFTLPTGP</sequence>
<dbReference type="PANTHER" id="PTHR43547">
    <property type="entry name" value="TWO-COMPONENT HISTIDINE KINASE"/>
    <property type="match status" value="1"/>
</dbReference>
<reference evidence="5 6" key="1">
    <citation type="submission" date="2017-04" db="EMBL/GenBank/DDBJ databases">
        <authorList>
            <person name="Afonso C.L."/>
            <person name="Miller P.J."/>
            <person name="Scott M.A."/>
            <person name="Spackman E."/>
            <person name="Goraichik I."/>
            <person name="Dimitrov K.M."/>
            <person name="Suarez D.L."/>
            <person name="Swayne D.E."/>
        </authorList>
    </citation>
    <scope>NUCLEOTIDE SEQUENCE [LARGE SCALE GENOMIC DNA]</scope>
    <source>
        <strain evidence="5 6">DSM 26133</strain>
    </source>
</reference>
<dbReference type="AlphaFoldDB" id="A0A1W2G8S0"/>
<dbReference type="SMART" id="SM00388">
    <property type="entry name" value="HisKA"/>
    <property type="match status" value="1"/>
</dbReference>
<dbReference type="InterPro" id="IPR004358">
    <property type="entry name" value="Sig_transdc_His_kin-like_C"/>
</dbReference>